<comment type="caution">
    <text evidence="1">The sequence shown here is derived from an EMBL/GenBank/DDBJ whole genome shotgun (WGS) entry which is preliminary data.</text>
</comment>
<feature type="non-terminal residue" evidence="1">
    <location>
        <position position="1"/>
    </location>
</feature>
<organism evidence="1 2">
    <name type="scientific">Diploptera punctata</name>
    <name type="common">Pacific beetle cockroach</name>
    <dbReference type="NCBI Taxonomy" id="6984"/>
    <lineage>
        <taxon>Eukaryota</taxon>
        <taxon>Metazoa</taxon>
        <taxon>Ecdysozoa</taxon>
        <taxon>Arthropoda</taxon>
        <taxon>Hexapoda</taxon>
        <taxon>Insecta</taxon>
        <taxon>Pterygota</taxon>
        <taxon>Neoptera</taxon>
        <taxon>Polyneoptera</taxon>
        <taxon>Dictyoptera</taxon>
        <taxon>Blattodea</taxon>
        <taxon>Blaberoidea</taxon>
        <taxon>Blaberidae</taxon>
        <taxon>Diplopterinae</taxon>
        <taxon>Diploptera</taxon>
    </lineage>
</organism>
<evidence type="ECO:0000313" key="1">
    <source>
        <dbReference type="EMBL" id="KAJ9584152.1"/>
    </source>
</evidence>
<reference evidence="1" key="1">
    <citation type="journal article" date="2023" name="IScience">
        <title>Live-bearing cockroach genome reveals convergent evolutionary mechanisms linked to viviparity in insects and beyond.</title>
        <authorList>
            <person name="Fouks B."/>
            <person name="Harrison M.C."/>
            <person name="Mikhailova A.A."/>
            <person name="Marchal E."/>
            <person name="English S."/>
            <person name="Carruthers M."/>
            <person name="Jennings E.C."/>
            <person name="Chiamaka E.L."/>
            <person name="Frigard R.A."/>
            <person name="Pippel M."/>
            <person name="Attardo G.M."/>
            <person name="Benoit J.B."/>
            <person name="Bornberg-Bauer E."/>
            <person name="Tobe S.S."/>
        </authorList>
    </citation>
    <scope>NUCLEOTIDE SEQUENCE</scope>
    <source>
        <strain evidence="1">Stay&amp;Tobe</strain>
    </source>
</reference>
<feature type="non-terminal residue" evidence="1">
    <location>
        <position position="97"/>
    </location>
</feature>
<dbReference type="Proteomes" id="UP001233999">
    <property type="component" value="Unassembled WGS sequence"/>
</dbReference>
<accession>A0AAD7ZPD3</accession>
<gene>
    <name evidence="1" type="ORF">L9F63_021504</name>
</gene>
<dbReference type="AlphaFoldDB" id="A0AAD7ZPD3"/>
<proteinExistence type="predicted"/>
<dbReference type="EMBL" id="JASPKZ010007456">
    <property type="protein sequence ID" value="KAJ9584152.1"/>
    <property type="molecule type" value="Genomic_DNA"/>
</dbReference>
<protein>
    <submittedName>
        <fullName evidence="1">Uncharacterized protein</fullName>
    </submittedName>
</protein>
<keyword evidence="2" id="KW-1185">Reference proteome</keyword>
<evidence type="ECO:0000313" key="2">
    <source>
        <dbReference type="Proteomes" id="UP001233999"/>
    </source>
</evidence>
<name>A0AAD7ZPD3_DIPPU</name>
<reference evidence="1" key="2">
    <citation type="submission" date="2023-05" db="EMBL/GenBank/DDBJ databases">
        <authorList>
            <person name="Fouks B."/>
        </authorList>
    </citation>
    <scope>NUCLEOTIDE SEQUENCE</scope>
    <source>
        <strain evidence="1">Stay&amp;Tobe</strain>
        <tissue evidence="1">Testes</tissue>
    </source>
</reference>
<sequence>RGVKVLPLVPRVAGSNSARKIKRKISPETLGNFKPQDHGLQPGNLLQDHHKIVDFRELKGFPGGIPLFFLHPLFAFPRSYKMHFFFEKLPSKFRSAA</sequence>